<evidence type="ECO:0000313" key="3">
    <source>
        <dbReference type="EMBL" id="KIS15275.1"/>
    </source>
</evidence>
<evidence type="ECO:0000256" key="1">
    <source>
        <dbReference type="SAM" id="MobiDB-lite"/>
    </source>
</evidence>
<reference evidence="3 4" key="1">
    <citation type="submission" date="2013-11" db="EMBL/GenBank/DDBJ databases">
        <authorList>
            <person name="da Piedade I."/>
            <person name="Tang M.H.E."/>
            <person name="Bojesen A.M."/>
        </authorList>
    </citation>
    <scope>NUCLEOTIDE SEQUENCE [LARGE SCALE GENOMIC DNA]</scope>
    <source>
        <strain evidence="3 4">Sz4is</strain>
    </source>
</reference>
<proteinExistence type="predicted"/>
<organism evidence="3 4">
    <name type="scientific">Streptococcus equi subsp. zooepidemicus Sz4is</name>
    <dbReference type="NCBI Taxonomy" id="1381082"/>
    <lineage>
        <taxon>Bacteria</taxon>
        <taxon>Bacillati</taxon>
        <taxon>Bacillota</taxon>
        <taxon>Bacilli</taxon>
        <taxon>Lactobacillales</taxon>
        <taxon>Streptococcaceae</taxon>
        <taxon>Streptococcus</taxon>
    </lineage>
</organism>
<feature type="region of interest" description="Disordered" evidence="1">
    <location>
        <begin position="114"/>
        <end position="133"/>
    </location>
</feature>
<feature type="compositionally biased region" description="Basic and acidic residues" evidence="1">
    <location>
        <begin position="42"/>
        <end position="62"/>
    </location>
</feature>
<gene>
    <name evidence="3" type="ORF">AT55_01957</name>
</gene>
<dbReference type="EMBL" id="JAUE01000087">
    <property type="protein sequence ID" value="KIS15275.1"/>
    <property type="molecule type" value="Genomic_DNA"/>
</dbReference>
<feature type="compositionally biased region" description="Basic and acidic residues" evidence="1">
    <location>
        <begin position="72"/>
        <end position="88"/>
    </location>
</feature>
<evidence type="ECO:0000256" key="2">
    <source>
        <dbReference type="SAM" id="SignalP"/>
    </source>
</evidence>
<accession>A0AAW3GJI4</accession>
<feature type="region of interest" description="Disordered" evidence="1">
    <location>
        <begin position="39"/>
        <end position="88"/>
    </location>
</feature>
<dbReference type="Proteomes" id="UP000032278">
    <property type="component" value="Unassembled WGS sequence"/>
</dbReference>
<sequence>MKKKLPILLLVLVLLLTTMVGGLNAITASASGNETSAIKQEQVVKTENKNTKENHIKDEKQSQYKNDVVTQSDDKPLGLDNDTATKSDVKTLEKEELKTNEKDITELSTVTASYTEDPNANGEPERNLTIDPDGFGSTKIVIHKDWDDNMDGFSPKIELINKGNGNALFTLEKGKMPAFKKDEGTVTIDTKQLFDSDIDLRLKMDNEVIDIDRYGGGEAKITIDGKQYRVNGGVWIYADKNKMDTINIYLHQIYKPEHQVLKVKKYWYDCHFEYEENFPTPTVTAKISNPKVAPQKDNSPQELDGTFVSIKGGRELTSSEIPVSKVKVRLYVDGKPTDQTIELKEDGNWEGEFDVKNGLLKTDFMAAMMMKASVISVDYL</sequence>
<name>A0AAW3GJI4_STRSZ</name>
<protein>
    <submittedName>
        <fullName evidence="3">Uncharacterized protein</fullName>
    </submittedName>
</protein>
<feature type="chain" id="PRO_5043498253" evidence="2">
    <location>
        <begin position="26"/>
        <end position="380"/>
    </location>
</feature>
<feature type="signal peptide" evidence="2">
    <location>
        <begin position="1"/>
        <end position="25"/>
    </location>
</feature>
<evidence type="ECO:0000313" key="4">
    <source>
        <dbReference type="Proteomes" id="UP000032278"/>
    </source>
</evidence>
<dbReference type="AlphaFoldDB" id="A0AAW3GJI4"/>
<comment type="caution">
    <text evidence="3">The sequence shown here is derived from an EMBL/GenBank/DDBJ whole genome shotgun (WGS) entry which is preliminary data.</text>
</comment>
<keyword evidence="2" id="KW-0732">Signal</keyword>